<gene>
    <name evidence="1" type="ORF">J2Z76_000931</name>
</gene>
<proteinExistence type="predicted"/>
<organism evidence="1 2">
    <name type="scientific">Sedimentibacter acidaminivorans</name>
    <dbReference type="NCBI Taxonomy" id="913099"/>
    <lineage>
        <taxon>Bacteria</taxon>
        <taxon>Bacillati</taxon>
        <taxon>Bacillota</taxon>
        <taxon>Tissierellia</taxon>
        <taxon>Sedimentibacter</taxon>
    </lineage>
</organism>
<keyword evidence="1" id="KW-0449">Lipoprotein</keyword>
<sequence length="89" mass="9963">MSEKFIDDDKAVLLLSDLNDIDAKIIISMLESYGIPVMKKNKGSGGIMEVYFGANNFGIDLYVPSKMLDKSLELINSDPVEYDDIQIKK</sequence>
<name>A0ABS4GBN4_9FIRM</name>
<evidence type="ECO:0000313" key="2">
    <source>
        <dbReference type="Proteomes" id="UP001519342"/>
    </source>
</evidence>
<keyword evidence="2" id="KW-1185">Reference proteome</keyword>
<dbReference type="RefSeq" id="WP_209510824.1">
    <property type="nucleotide sequence ID" value="NZ_JAGGKS010000002.1"/>
</dbReference>
<dbReference type="EMBL" id="JAGGKS010000002">
    <property type="protein sequence ID" value="MBP1925074.1"/>
    <property type="molecule type" value="Genomic_DNA"/>
</dbReference>
<reference evidence="1 2" key="1">
    <citation type="submission" date="2021-03" db="EMBL/GenBank/DDBJ databases">
        <title>Genomic Encyclopedia of Type Strains, Phase IV (KMG-IV): sequencing the most valuable type-strain genomes for metagenomic binning, comparative biology and taxonomic classification.</title>
        <authorList>
            <person name="Goeker M."/>
        </authorList>
    </citation>
    <scope>NUCLEOTIDE SEQUENCE [LARGE SCALE GENOMIC DNA]</scope>
    <source>
        <strain evidence="1 2">DSM 24004</strain>
    </source>
</reference>
<comment type="caution">
    <text evidence="1">The sequence shown here is derived from an EMBL/GenBank/DDBJ whole genome shotgun (WGS) entry which is preliminary data.</text>
</comment>
<dbReference type="Proteomes" id="UP001519342">
    <property type="component" value="Unassembled WGS sequence"/>
</dbReference>
<accession>A0ABS4GBN4</accession>
<evidence type="ECO:0000313" key="1">
    <source>
        <dbReference type="EMBL" id="MBP1925074.1"/>
    </source>
</evidence>
<protein>
    <submittedName>
        <fullName evidence="1">Type III secretory pathway lipoprotein EscJ</fullName>
    </submittedName>
</protein>